<accession>A0A8S0ZWN8</accession>
<dbReference type="Proteomes" id="UP000494106">
    <property type="component" value="Unassembled WGS sequence"/>
</dbReference>
<name>A0A8S0ZWN8_ARCPL</name>
<comment type="caution">
    <text evidence="2">The sequence shown here is derived from an EMBL/GenBank/DDBJ whole genome shotgun (WGS) entry which is preliminary data.</text>
</comment>
<organism evidence="2 3">
    <name type="scientific">Arctia plantaginis</name>
    <name type="common">Wood tiger moth</name>
    <name type="synonym">Phalaena plantaginis</name>
    <dbReference type="NCBI Taxonomy" id="874455"/>
    <lineage>
        <taxon>Eukaryota</taxon>
        <taxon>Metazoa</taxon>
        <taxon>Ecdysozoa</taxon>
        <taxon>Arthropoda</taxon>
        <taxon>Hexapoda</taxon>
        <taxon>Insecta</taxon>
        <taxon>Pterygota</taxon>
        <taxon>Neoptera</taxon>
        <taxon>Endopterygota</taxon>
        <taxon>Lepidoptera</taxon>
        <taxon>Glossata</taxon>
        <taxon>Ditrysia</taxon>
        <taxon>Noctuoidea</taxon>
        <taxon>Erebidae</taxon>
        <taxon>Arctiinae</taxon>
        <taxon>Arctia</taxon>
    </lineage>
</organism>
<keyword evidence="3" id="KW-1185">Reference proteome</keyword>
<evidence type="ECO:0000256" key="1">
    <source>
        <dbReference type="SAM" id="MobiDB-lite"/>
    </source>
</evidence>
<sequence length="114" mass="12766">MLSRCRDRIPGSPRRIVSLTRRQPPPGVNDSSGFRSYAEMPPLTAPESRDADACATYIIGILNAQHLNTTFVAMFKMTDHPRDVRSEVGGTKNDIRTSLCDTSTFVADWLLRLR</sequence>
<dbReference type="AlphaFoldDB" id="A0A8S0ZWN8"/>
<gene>
    <name evidence="2" type="ORF">APLA_LOCUS7732</name>
</gene>
<dbReference type="EMBL" id="CADEBC010000502">
    <property type="protein sequence ID" value="CAB3239264.1"/>
    <property type="molecule type" value="Genomic_DNA"/>
</dbReference>
<evidence type="ECO:0000313" key="2">
    <source>
        <dbReference type="EMBL" id="CAB3239264.1"/>
    </source>
</evidence>
<protein>
    <submittedName>
        <fullName evidence="2">Uncharacterized protein</fullName>
    </submittedName>
</protein>
<feature type="region of interest" description="Disordered" evidence="1">
    <location>
        <begin position="1"/>
        <end position="47"/>
    </location>
</feature>
<evidence type="ECO:0000313" key="3">
    <source>
        <dbReference type="Proteomes" id="UP000494106"/>
    </source>
</evidence>
<reference evidence="2 3" key="1">
    <citation type="submission" date="2020-04" db="EMBL/GenBank/DDBJ databases">
        <authorList>
            <person name="Wallbank WR R."/>
            <person name="Pardo Diaz C."/>
            <person name="Kozak K."/>
            <person name="Martin S."/>
            <person name="Jiggins C."/>
            <person name="Moest M."/>
            <person name="Warren A I."/>
            <person name="Byers J.R.P. K."/>
            <person name="Montejo-Kovacevich G."/>
            <person name="Yen C E."/>
        </authorList>
    </citation>
    <scope>NUCLEOTIDE SEQUENCE [LARGE SCALE GENOMIC DNA]</scope>
</reference>
<proteinExistence type="predicted"/>